<evidence type="ECO:0000256" key="10">
    <source>
        <dbReference type="ARBA" id="ARBA00048975"/>
    </source>
</evidence>
<dbReference type="Pfam" id="PF02684">
    <property type="entry name" value="LpxB"/>
    <property type="match status" value="1"/>
</dbReference>
<accession>A0A364JY20</accession>
<keyword evidence="13" id="KW-1185">Reference proteome</keyword>
<dbReference type="GO" id="GO:0016020">
    <property type="term" value="C:membrane"/>
    <property type="evidence" value="ECO:0007669"/>
    <property type="project" value="GOC"/>
</dbReference>
<evidence type="ECO:0000313" key="12">
    <source>
        <dbReference type="EMBL" id="RAK32351.1"/>
    </source>
</evidence>
<dbReference type="Proteomes" id="UP000249453">
    <property type="component" value="Unassembled WGS sequence"/>
</dbReference>
<proteinExistence type="inferred from homology"/>
<evidence type="ECO:0000256" key="2">
    <source>
        <dbReference type="ARBA" id="ARBA00007868"/>
    </source>
</evidence>
<evidence type="ECO:0000256" key="1">
    <source>
        <dbReference type="ARBA" id="ARBA00002056"/>
    </source>
</evidence>
<sequence length="395" mass="44014">MNTDSRPLKLAIVAGEESGDILGADLVDALRKQTDRLVDIIGVGGDHLAKRGLKTFFDPQEIAIMGLSAVLKSLPSLVLRIRQISREIVAARPDCVLLIDSPDFTHRVAKKIRAANPSIPIVKYVAPSVWAWRPQRAKAMRAYVDHVLTVLPFEVEVMKRLHGPASTYVGHRLSSYAPIVTAQRSQKSLENQRWNDDARRLLLLPGSRKSEVQMLMEPFGKTVEELAQRFNKLEVILPTLPRIEELVREASRDWAVKPIIVVGEEAKWEAFGKVDAALAASGTVSLELALSRIPTVLCYKADWFARQFLISKITIWSAALPNIVVDEPVVPELFNEFVRPGMMARQVERLMRKGAARQAQLDGFDKVAALMQTERPSGEIGAKILLDLAENGRNR</sequence>
<evidence type="ECO:0000256" key="9">
    <source>
        <dbReference type="ARBA" id="ARBA00023098"/>
    </source>
</evidence>
<evidence type="ECO:0000256" key="5">
    <source>
        <dbReference type="ARBA" id="ARBA00022516"/>
    </source>
</evidence>
<evidence type="ECO:0000256" key="11">
    <source>
        <dbReference type="NCBIfam" id="TIGR00215"/>
    </source>
</evidence>
<keyword evidence="7" id="KW-0328">Glycosyltransferase</keyword>
<dbReference type="GO" id="GO:0005543">
    <property type="term" value="F:phospholipid binding"/>
    <property type="evidence" value="ECO:0007669"/>
    <property type="project" value="TreeGrafter"/>
</dbReference>
<dbReference type="PANTHER" id="PTHR30372">
    <property type="entry name" value="LIPID-A-DISACCHARIDE SYNTHASE"/>
    <property type="match status" value="1"/>
</dbReference>
<keyword evidence="6" id="KW-0441">Lipid A biosynthesis</keyword>
<keyword evidence="9" id="KW-0443">Lipid metabolism</keyword>
<dbReference type="SUPFAM" id="SSF53756">
    <property type="entry name" value="UDP-Glycosyltransferase/glycogen phosphorylase"/>
    <property type="match status" value="1"/>
</dbReference>
<comment type="similarity">
    <text evidence="2">Belongs to the LpxB family.</text>
</comment>
<organism evidence="12 13">
    <name type="scientific">Falsochrobactrum ovis</name>
    <dbReference type="NCBI Taxonomy" id="1293442"/>
    <lineage>
        <taxon>Bacteria</taxon>
        <taxon>Pseudomonadati</taxon>
        <taxon>Pseudomonadota</taxon>
        <taxon>Alphaproteobacteria</taxon>
        <taxon>Hyphomicrobiales</taxon>
        <taxon>Brucellaceae</taxon>
        <taxon>Falsochrobactrum</taxon>
    </lineage>
</organism>
<keyword evidence="8" id="KW-0808">Transferase</keyword>
<evidence type="ECO:0000256" key="3">
    <source>
        <dbReference type="ARBA" id="ARBA00012687"/>
    </source>
</evidence>
<keyword evidence="5" id="KW-0444">Lipid biosynthesis</keyword>
<gene>
    <name evidence="12" type="ORF">C7374_102357</name>
</gene>
<dbReference type="PANTHER" id="PTHR30372:SF4">
    <property type="entry name" value="LIPID-A-DISACCHARIDE SYNTHASE, MITOCHONDRIAL-RELATED"/>
    <property type="match status" value="1"/>
</dbReference>
<reference evidence="12 13" key="1">
    <citation type="submission" date="2018-06" db="EMBL/GenBank/DDBJ databases">
        <title>Genomic Encyclopedia of Type Strains, Phase IV (KMG-IV): sequencing the most valuable type-strain genomes for metagenomic binning, comparative biology and taxonomic classification.</title>
        <authorList>
            <person name="Goeker M."/>
        </authorList>
    </citation>
    <scope>NUCLEOTIDE SEQUENCE [LARGE SCALE GENOMIC DNA]</scope>
    <source>
        <strain evidence="12 13">DSM 26720</strain>
    </source>
</reference>
<comment type="catalytic activity">
    <reaction evidence="10">
        <text>a lipid X + a UDP-2-N,3-O-bis[(3R)-3-hydroxyacyl]-alpha-D-glucosamine = a lipid A disaccharide + UDP + H(+)</text>
        <dbReference type="Rhea" id="RHEA:67828"/>
        <dbReference type="ChEBI" id="CHEBI:15378"/>
        <dbReference type="ChEBI" id="CHEBI:58223"/>
        <dbReference type="ChEBI" id="CHEBI:137748"/>
        <dbReference type="ChEBI" id="CHEBI:176338"/>
        <dbReference type="ChEBI" id="CHEBI:176343"/>
        <dbReference type="EC" id="2.4.1.182"/>
    </reaction>
</comment>
<evidence type="ECO:0000256" key="7">
    <source>
        <dbReference type="ARBA" id="ARBA00022676"/>
    </source>
</evidence>
<dbReference type="GO" id="GO:0008915">
    <property type="term" value="F:lipid-A-disaccharide synthase activity"/>
    <property type="evidence" value="ECO:0007669"/>
    <property type="project" value="UniProtKB-UniRule"/>
</dbReference>
<dbReference type="AlphaFoldDB" id="A0A364JY20"/>
<comment type="caution">
    <text evidence="12">The sequence shown here is derived from an EMBL/GenBank/DDBJ whole genome shotgun (WGS) entry which is preliminary data.</text>
</comment>
<dbReference type="OrthoDB" id="9801642at2"/>
<dbReference type="GO" id="GO:0009245">
    <property type="term" value="P:lipid A biosynthetic process"/>
    <property type="evidence" value="ECO:0007669"/>
    <property type="project" value="UniProtKB-UniRule"/>
</dbReference>
<dbReference type="InterPro" id="IPR003835">
    <property type="entry name" value="Glyco_trans_19"/>
</dbReference>
<dbReference type="EMBL" id="QLMK01000002">
    <property type="protein sequence ID" value="RAK32351.1"/>
    <property type="molecule type" value="Genomic_DNA"/>
</dbReference>
<evidence type="ECO:0000256" key="6">
    <source>
        <dbReference type="ARBA" id="ARBA00022556"/>
    </source>
</evidence>
<evidence type="ECO:0000313" key="13">
    <source>
        <dbReference type="Proteomes" id="UP000249453"/>
    </source>
</evidence>
<protein>
    <recommendedName>
        <fullName evidence="4 11">Lipid-A-disaccharide synthase</fullName>
        <ecNumber evidence="3 11">2.4.1.182</ecNumber>
    </recommendedName>
</protein>
<name>A0A364JY20_9HYPH</name>
<dbReference type="NCBIfam" id="TIGR00215">
    <property type="entry name" value="lpxB"/>
    <property type="match status" value="1"/>
</dbReference>
<evidence type="ECO:0000256" key="4">
    <source>
        <dbReference type="ARBA" id="ARBA00020902"/>
    </source>
</evidence>
<dbReference type="EC" id="2.4.1.182" evidence="3 11"/>
<dbReference type="RefSeq" id="WP_111574575.1">
    <property type="nucleotide sequence ID" value="NZ_JBHEEY010000003.1"/>
</dbReference>
<comment type="function">
    <text evidence="1">Condensation of UDP-2,3-diacylglucosamine and 2,3-diacylglucosamine-1-phosphate to form lipid A disaccharide, a precursor of lipid A, a phosphorylated glycolipid that anchors the lipopolysaccharide to the outer membrane of the cell.</text>
</comment>
<evidence type="ECO:0000256" key="8">
    <source>
        <dbReference type="ARBA" id="ARBA00022679"/>
    </source>
</evidence>